<dbReference type="OrthoDB" id="1684102at2759"/>
<gene>
    <name evidence="8" type="primary">LOC113209773</name>
</gene>
<evidence type="ECO:0000256" key="4">
    <source>
        <dbReference type="ARBA" id="ARBA00023136"/>
    </source>
</evidence>
<feature type="transmembrane region" description="Helical" evidence="5">
    <location>
        <begin position="137"/>
        <end position="159"/>
    </location>
</feature>
<feature type="transmembrane region" description="Helical" evidence="5">
    <location>
        <begin position="259"/>
        <end position="279"/>
    </location>
</feature>
<organism evidence="7 8">
    <name type="scientific">Frankliniella occidentalis</name>
    <name type="common">Western flower thrips</name>
    <name type="synonym">Euthrips occidentalis</name>
    <dbReference type="NCBI Taxonomy" id="133901"/>
    <lineage>
        <taxon>Eukaryota</taxon>
        <taxon>Metazoa</taxon>
        <taxon>Ecdysozoa</taxon>
        <taxon>Arthropoda</taxon>
        <taxon>Hexapoda</taxon>
        <taxon>Insecta</taxon>
        <taxon>Pterygota</taxon>
        <taxon>Neoptera</taxon>
        <taxon>Paraneoptera</taxon>
        <taxon>Thysanoptera</taxon>
        <taxon>Terebrantia</taxon>
        <taxon>Thripoidea</taxon>
        <taxon>Thripidae</taxon>
        <taxon>Frankliniella</taxon>
    </lineage>
</organism>
<dbReference type="PANTHER" id="PTHR22950">
    <property type="entry name" value="AMINO ACID TRANSPORTER"/>
    <property type="match status" value="1"/>
</dbReference>
<dbReference type="RefSeq" id="XP_052128994.1">
    <property type="nucleotide sequence ID" value="XM_052273034.1"/>
</dbReference>
<dbReference type="InterPro" id="IPR013057">
    <property type="entry name" value="AA_transpt_TM"/>
</dbReference>
<feature type="transmembrane region" description="Helical" evidence="5">
    <location>
        <begin position="214"/>
        <end position="239"/>
    </location>
</feature>
<name>A0A9C6X4J7_FRAOC</name>
<feature type="transmembrane region" description="Helical" evidence="5">
    <location>
        <begin position="12"/>
        <end position="35"/>
    </location>
</feature>
<dbReference type="Proteomes" id="UP000504606">
    <property type="component" value="Unplaced"/>
</dbReference>
<feature type="transmembrane region" description="Helical" evidence="5">
    <location>
        <begin position="179"/>
        <end position="202"/>
    </location>
</feature>
<dbReference type="PANTHER" id="PTHR22950:SF349">
    <property type="entry name" value="AMINO ACID TRANSPORTER TRANSMEMBRANE DOMAIN-CONTAINING PROTEIN"/>
    <property type="match status" value="1"/>
</dbReference>
<evidence type="ECO:0000313" key="8">
    <source>
        <dbReference type="RefSeq" id="XP_052128994.1"/>
    </source>
</evidence>
<sequence length="398" mass="43738">MFAMGDAIKNSGLVLGPSLIAVVGTICVFAQHLLINASAHAAQRLRLAVHPDYPETMQYSLEAGPWLFPRWAVAGRKTVYVCLVCTQLGFCAVYFMFVASNMKQVLDQYLPAIDVHVYMAMALAPILLECWVRSLKYLVPFSLVANACMYAGIAITLYVCVRDGLPLPADRSLFADVSRLPLFFGTALFCFEAIGLTMALKNEMRNPDDFSRPLGVLNVGTAFIGVLLITLGSVSYIKYGEDVLALIPLNFDQSDVLCQVIKVGLCIGILFTYPIQAFVPFEIMWPAVERRFRPLRYPVAAELAFRSAVVLLTFALAESIPRLGLFISLLGSVSSAFLALIFPPLMDWCWRWRHGAPAWRHATNAAILLLGVFGGSWGAYAALVEIVDAFAKGEMTVS</sequence>
<keyword evidence="7" id="KW-1185">Reference proteome</keyword>
<feature type="transmembrane region" description="Helical" evidence="5">
    <location>
        <begin position="78"/>
        <end position="97"/>
    </location>
</feature>
<evidence type="ECO:0000259" key="6">
    <source>
        <dbReference type="Pfam" id="PF01490"/>
    </source>
</evidence>
<evidence type="ECO:0000256" key="5">
    <source>
        <dbReference type="SAM" id="Phobius"/>
    </source>
</evidence>
<protein>
    <submittedName>
        <fullName evidence="8">Proton-coupled amino acid transporter 1-like</fullName>
    </submittedName>
</protein>
<keyword evidence="4 5" id="KW-0472">Membrane</keyword>
<evidence type="ECO:0000256" key="3">
    <source>
        <dbReference type="ARBA" id="ARBA00022989"/>
    </source>
</evidence>
<feature type="domain" description="Amino acid transporter transmembrane" evidence="6">
    <location>
        <begin position="2"/>
        <end position="379"/>
    </location>
</feature>
<evidence type="ECO:0000256" key="1">
    <source>
        <dbReference type="ARBA" id="ARBA00004141"/>
    </source>
</evidence>
<feature type="transmembrane region" description="Helical" evidence="5">
    <location>
        <begin position="109"/>
        <end position="128"/>
    </location>
</feature>
<dbReference type="GO" id="GO:0015179">
    <property type="term" value="F:L-amino acid transmembrane transporter activity"/>
    <property type="evidence" value="ECO:0007669"/>
    <property type="project" value="TreeGrafter"/>
</dbReference>
<dbReference type="AlphaFoldDB" id="A0A9C6X4J7"/>
<dbReference type="GO" id="GO:0005774">
    <property type="term" value="C:vacuolar membrane"/>
    <property type="evidence" value="ECO:0007669"/>
    <property type="project" value="TreeGrafter"/>
</dbReference>
<dbReference type="GeneID" id="113209773"/>
<evidence type="ECO:0000313" key="7">
    <source>
        <dbReference type="Proteomes" id="UP000504606"/>
    </source>
</evidence>
<evidence type="ECO:0000256" key="2">
    <source>
        <dbReference type="ARBA" id="ARBA00022692"/>
    </source>
</evidence>
<dbReference type="Pfam" id="PF01490">
    <property type="entry name" value="Aa_trans"/>
    <property type="match status" value="1"/>
</dbReference>
<feature type="transmembrane region" description="Helical" evidence="5">
    <location>
        <begin position="323"/>
        <end position="342"/>
    </location>
</feature>
<feature type="transmembrane region" description="Helical" evidence="5">
    <location>
        <begin position="362"/>
        <end position="383"/>
    </location>
</feature>
<keyword evidence="3 5" id="KW-1133">Transmembrane helix</keyword>
<comment type="subcellular location">
    <subcellularLocation>
        <location evidence="1">Membrane</location>
        <topology evidence="1">Multi-pass membrane protein</topology>
    </subcellularLocation>
</comment>
<reference evidence="8" key="1">
    <citation type="submission" date="2025-08" db="UniProtKB">
        <authorList>
            <consortium name="RefSeq"/>
        </authorList>
    </citation>
    <scope>IDENTIFICATION</scope>
    <source>
        <tissue evidence="8">Whole organism</tissue>
    </source>
</reference>
<proteinExistence type="predicted"/>
<keyword evidence="2 5" id="KW-0812">Transmembrane</keyword>
<dbReference type="KEGG" id="foc:113209773"/>
<accession>A0A9C6X4J7</accession>